<dbReference type="PROSITE" id="PS50931">
    <property type="entry name" value="HTH_LYSR"/>
    <property type="match status" value="1"/>
</dbReference>
<dbReference type="PRINTS" id="PR00039">
    <property type="entry name" value="HTHLYSR"/>
</dbReference>
<keyword evidence="4" id="KW-0804">Transcription</keyword>
<dbReference type="PANTHER" id="PTHR30427:SF1">
    <property type="entry name" value="TRANSCRIPTIONAL ACTIVATOR PROTEIN LYSR"/>
    <property type="match status" value="1"/>
</dbReference>
<name>A0A157Z3L6_9BURK</name>
<dbReference type="PANTHER" id="PTHR30427">
    <property type="entry name" value="TRANSCRIPTIONAL ACTIVATOR PROTEIN LYSR"/>
    <property type="match status" value="1"/>
</dbReference>
<dbReference type="CDD" id="cd08415">
    <property type="entry name" value="PBP2_LysR_opines_like"/>
    <property type="match status" value="1"/>
</dbReference>
<proteinExistence type="inferred from homology"/>
<evidence type="ECO:0000259" key="5">
    <source>
        <dbReference type="PROSITE" id="PS50931"/>
    </source>
</evidence>
<protein>
    <submittedName>
        <fullName evidence="6">LysR family transcriptional regulator</fullName>
    </submittedName>
</protein>
<evidence type="ECO:0000256" key="4">
    <source>
        <dbReference type="ARBA" id="ARBA00023163"/>
    </source>
</evidence>
<comment type="similarity">
    <text evidence="1">Belongs to the LysR transcriptional regulatory family.</text>
</comment>
<feature type="domain" description="HTH lysR-type" evidence="5">
    <location>
        <begin position="4"/>
        <end position="61"/>
    </location>
</feature>
<dbReference type="GO" id="GO:0003700">
    <property type="term" value="F:DNA-binding transcription factor activity"/>
    <property type="evidence" value="ECO:0007669"/>
    <property type="project" value="InterPro"/>
</dbReference>
<dbReference type="AlphaFoldDB" id="A0A157Z3L6"/>
<dbReference type="SUPFAM" id="SSF53850">
    <property type="entry name" value="Periplasmic binding protein-like II"/>
    <property type="match status" value="1"/>
</dbReference>
<gene>
    <name evidence="6" type="ORF">AWB83_00127</name>
</gene>
<dbReference type="InterPro" id="IPR036390">
    <property type="entry name" value="WH_DNA-bd_sf"/>
</dbReference>
<keyword evidence="3" id="KW-0238">DNA-binding</keyword>
<dbReference type="STRING" id="1777144.AWB83_00127"/>
<dbReference type="InterPro" id="IPR000847">
    <property type="entry name" value="LysR_HTH_N"/>
</dbReference>
<dbReference type="GO" id="GO:0043565">
    <property type="term" value="F:sequence-specific DNA binding"/>
    <property type="evidence" value="ECO:0007669"/>
    <property type="project" value="TreeGrafter"/>
</dbReference>
<dbReference type="GO" id="GO:0010628">
    <property type="term" value="P:positive regulation of gene expression"/>
    <property type="evidence" value="ECO:0007669"/>
    <property type="project" value="TreeGrafter"/>
</dbReference>
<evidence type="ECO:0000313" key="7">
    <source>
        <dbReference type="Proteomes" id="UP000054978"/>
    </source>
</evidence>
<dbReference type="SUPFAM" id="SSF46785">
    <property type="entry name" value="Winged helix' DNA-binding domain"/>
    <property type="match status" value="1"/>
</dbReference>
<dbReference type="Proteomes" id="UP000054978">
    <property type="component" value="Unassembled WGS sequence"/>
</dbReference>
<dbReference type="Pfam" id="PF03466">
    <property type="entry name" value="LysR_substrate"/>
    <property type="match status" value="1"/>
</dbReference>
<dbReference type="Pfam" id="PF00126">
    <property type="entry name" value="HTH_1"/>
    <property type="match status" value="1"/>
</dbReference>
<organism evidence="6 7">
    <name type="scientific">Caballeronia ptereochthonis</name>
    <dbReference type="NCBI Taxonomy" id="1777144"/>
    <lineage>
        <taxon>Bacteria</taxon>
        <taxon>Pseudomonadati</taxon>
        <taxon>Pseudomonadota</taxon>
        <taxon>Betaproteobacteria</taxon>
        <taxon>Burkholderiales</taxon>
        <taxon>Burkholderiaceae</taxon>
        <taxon>Caballeronia</taxon>
    </lineage>
</organism>
<evidence type="ECO:0000313" key="6">
    <source>
        <dbReference type="EMBL" id="SAK39899.1"/>
    </source>
</evidence>
<dbReference type="Gene3D" id="3.40.190.290">
    <property type="match status" value="1"/>
</dbReference>
<sequence length="309" mass="33540">MSSVSVRQLEAFRAVILTGSVTGAAELLHLTQPTVSKLLAELEYRTGLVLFDRVRQRLVPRPEAHRLFQRVDKTFAALEEVTRDARRLAHGQSGHLRIVAMPAFGLSVLPRAVGAFLRERPDVTVDFNIRASTYVTEWVANRQADVGFATATPVSSGVTLQPFERLQGVCVLPADHRLTGQTVIQPKDLEGERFVSFGRESAFRHLIDEVFRVEGVARRIVIEVGYAAAACALVANGTGVAIIDPLSALDAWHAGGVVLAPFDADVPFAVDTVFPAATASSVLAEQFLDTVKATLQEMNKAVTDACRAR</sequence>
<dbReference type="EMBL" id="FCOB02000001">
    <property type="protein sequence ID" value="SAK39899.1"/>
    <property type="molecule type" value="Genomic_DNA"/>
</dbReference>
<dbReference type="RefSeq" id="WP_087042320.1">
    <property type="nucleotide sequence ID" value="NZ_FCOB02000001.1"/>
</dbReference>
<dbReference type="InterPro" id="IPR037424">
    <property type="entry name" value="NocR_PBP2"/>
</dbReference>
<evidence type="ECO:0000256" key="1">
    <source>
        <dbReference type="ARBA" id="ARBA00009437"/>
    </source>
</evidence>
<evidence type="ECO:0000256" key="2">
    <source>
        <dbReference type="ARBA" id="ARBA00023015"/>
    </source>
</evidence>
<dbReference type="Gene3D" id="1.10.10.10">
    <property type="entry name" value="Winged helix-like DNA-binding domain superfamily/Winged helix DNA-binding domain"/>
    <property type="match status" value="1"/>
</dbReference>
<reference evidence="6" key="1">
    <citation type="submission" date="2016-01" db="EMBL/GenBank/DDBJ databases">
        <authorList>
            <person name="Peeters C."/>
        </authorList>
    </citation>
    <scope>NUCLEOTIDE SEQUENCE [LARGE SCALE GENOMIC DNA]</scope>
    <source>
        <strain evidence="6">LMG 29326</strain>
    </source>
</reference>
<comment type="caution">
    <text evidence="6">The sequence shown here is derived from an EMBL/GenBank/DDBJ whole genome shotgun (WGS) entry which is preliminary data.</text>
</comment>
<dbReference type="OrthoDB" id="8849678at2"/>
<dbReference type="InterPro" id="IPR036388">
    <property type="entry name" value="WH-like_DNA-bd_sf"/>
</dbReference>
<keyword evidence="2" id="KW-0805">Transcription regulation</keyword>
<keyword evidence="7" id="KW-1185">Reference proteome</keyword>
<dbReference type="InterPro" id="IPR005119">
    <property type="entry name" value="LysR_subst-bd"/>
</dbReference>
<accession>A0A157Z3L6</accession>
<evidence type="ECO:0000256" key="3">
    <source>
        <dbReference type="ARBA" id="ARBA00023125"/>
    </source>
</evidence>